<organism evidence="1 2">
    <name type="scientific">Halorubrum ruber</name>
    <dbReference type="NCBI Taxonomy" id="2982524"/>
    <lineage>
        <taxon>Archaea</taxon>
        <taxon>Methanobacteriati</taxon>
        <taxon>Methanobacteriota</taxon>
        <taxon>Stenosarchaea group</taxon>
        <taxon>Halobacteria</taxon>
        <taxon>Halobacteriales</taxon>
        <taxon>Haloferacaceae</taxon>
        <taxon>Halorubrum</taxon>
    </lineage>
</organism>
<dbReference type="Pfam" id="PF24366">
    <property type="entry name" value="DUF7522"/>
    <property type="match status" value="1"/>
</dbReference>
<dbReference type="AlphaFoldDB" id="A0A8T8LPH6"/>
<keyword evidence="2" id="KW-1185">Reference proteome</keyword>
<name>A0A8T8LPH6_9EURY</name>
<accession>A0A8T8LPH6</accession>
<dbReference type="OrthoDB" id="256252at2157"/>
<dbReference type="InterPro" id="IPR055944">
    <property type="entry name" value="DUF7522"/>
</dbReference>
<protein>
    <submittedName>
        <fullName evidence="1">Uncharacterized protein</fullName>
    </submittedName>
</protein>
<dbReference type="GeneID" id="64827038"/>
<proteinExistence type="predicted"/>
<dbReference type="RefSeq" id="WP_017344352.1">
    <property type="nucleotide sequence ID" value="NZ_CP073695.1"/>
</dbReference>
<sequence>MEPIPSETGISDETADSILSATRTSLGDALRSVVYFTPSSFDLLYVRKDLYPSDEAARARKAQLVQLERVGFAERSARTEIAHGGDGPDIGPYDFTVRFHEDGFVVRALEGDAGVLFTADSMDVGAFRETVSAVRGTLRGE</sequence>
<gene>
    <name evidence="1" type="ORF">J7656_05820</name>
</gene>
<dbReference type="Proteomes" id="UP000679341">
    <property type="component" value="Chromosome"/>
</dbReference>
<evidence type="ECO:0000313" key="2">
    <source>
        <dbReference type="Proteomes" id="UP000679341"/>
    </source>
</evidence>
<evidence type="ECO:0000313" key="1">
    <source>
        <dbReference type="EMBL" id="QUO48858.1"/>
    </source>
</evidence>
<reference evidence="1 2" key="1">
    <citation type="submission" date="2021-03" db="EMBL/GenBank/DDBJ databases">
        <title>Halorubrum sodomense MBLA0099, Whole genome shotgun sequencing.</title>
        <authorList>
            <person name="Seo M.-J."/>
            <person name="Cho E.-S."/>
            <person name="Hwang C.Y."/>
        </authorList>
    </citation>
    <scope>NUCLEOTIDE SEQUENCE [LARGE SCALE GENOMIC DNA]</scope>
    <source>
        <strain evidence="1 2">MBLA0099</strain>
    </source>
</reference>
<dbReference type="EMBL" id="CP073695">
    <property type="protein sequence ID" value="QUO48858.1"/>
    <property type="molecule type" value="Genomic_DNA"/>
</dbReference>
<dbReference type="KEGG" id="hss:J7656_05820"/>